<feature type="compositionally biased region" description="Polar residues" evidence="1">
    <location>
        <begin position="131"/>
        <end position="162"/>
    </location>
</feature>
<reference evidence="2" key="1">
    <citation type="submission" date="2024-06" db="EMBL/GenBank/DDBJ databases">
        <authorList>
            <person name="Liu X."/>
            <person name="Lenzi L."/>
            <person name="Haldenby T S."/>
            <person name="Uol C."/>
        </authorList>
    </citation>
    <scope>NUCLEOTIDE SEQUENCE</scope>
</reference>
<feature type="compositionally biased region" description="Basic residues" evidence="1">
    <location>
        <begin position="1"/>
        <end position="10"/>
    </location>
</feature>
<feature type="compositionally biased region" description="Basic and acidic residues" evidence="1">
    <location>
        <begin position="164"/>
        <end position="183"/>
    </location>
</feature>
<dbReference type="AlphaFoldDB" id="A0AAV2T353"/>
<evidence type="ECO:0000313" key="2">
    <source>
        <dbReference type="EMBL" id="CAL5130860.1"/>
    </source>
</evidence>
<feature type="compositionally biased region" description="Polar residues" evidence="1">
    <location>
        <begin position="66"/>
        <end position="76"/>
    </location>
</feature>
<proteinExistence type="predicted"/>
<dbReference type="Proteomes" id="UP001497525">
    <property type="component" value="Unassembled WGS sequence"/>
</dbReference>
<gene>
    <name evidence="2" type="ORF">CDAUBV1_LOCUS3071</name>
</gene>
<feature type="region of interest" description="Disordered" evidence="1">
    <location>
        <begin position="1"/>
        <end position="78"/>
    </location>
</feature>
<organism evidence="2 3">
    <name type="scientific">Calicophoron daubneyi</name>
    <name type="common">Rumen fluke</name>
    <name type="synonym">Paramphistomum daubneyi</name>
    <dbReference type="NCBI Taxonomy" id="300641"/>
    <lineage>
        <taxon>Eukaryota</taxon>
        <taxon>Metazoa</taxon>
        <taxon>Spiralia</taxon>
        <taxon>Lophotrochozoa</taxon>
        <taxon>Platyhelminthes</taxon>
        <taxon>Trematoda</taxon>
        <taxon>Digenea</taxon>
        <taxon>Plagiorchiida</taxon>
        <taxon>Pronocephalata</taxon>
        <taxon>Paramphistomoidea</taxon>
        <taxon>Paramphistomidae</taxon>
        <taxon>Calicophoron</taxon>
    </lineage>
</organism>
<evidence type="ECO:0000256" key="1">
    <source>
        <dbReference type="SAM" id="MobiDB-lite"/>
    </source>
</evidence>
<protein>
    <submittedName>
        <fullName evidence="2">Uncharacterized protein</fullName>
    </submittedName>
</protein>
<comment type="caution">
    <text evidence="2">The sequence shown here is derived from an EMBL/GenBank/DDBJ whole genome shotgun (WGS) entry which is preliminary data.</text>
</comment>
<evidence type="ECO:0000313" key="3">
    <source>
        <dbReference type="Proteomes" id="UP001497525"/>
    </source>
</evidence>
<accession>A0AAV2T353</accession>
<feature type="compositionally biased region" description="Basic and acidic residues" evidence="1">
    <location>
        <begin position="238"/>
        <end position="260"/>
    </location>
</feature>
<feature type="region of interest" description="Disordered" evidence="1">
    <location>
        <begin position="95"/>
        <end position="260"/>
    </location>
</feature>
<feature type="compositionally biased region" description="Polar residues" evidence="1">
    <location>
        <begin position="22"/>
        <end position="52"/>
    </location>
</feature>
<feature type="compositionally biased region" description="Polar residues" evidence="1">
    <location>
        <begin position="108"/>
        <end position="119"/>
    </location>
</feature>
<sequence length="260" mass="28441">MFRCVKRKPSKGRDKNGLPGRDSSTLPAQRTVSGSTEELPTASCSSGRQSRWTIAKKSATLGGHPQSESRSQSKSKGLSFFKPAKWRTLSLSSLFSPSRKHKHDDSGAATTSGFVSPSCDTEPLSYMPTATLDSQQPTDNIAITNLSNNSLDNQPTEPSTPTGFDHDVTRVPKLEDQEDRLKELTVAATAEQHDMIDHTPTEEKPRILKFPQVSEENGETPVNGEPMDRKTGKAVSKPKPEVTHGSSKERTAKTETRSKH</sequence>
<name>A0AAV2T353_CALDB</name>
<dbReference type="EMBL" id="CAXLJL010000077">
    <property type="protein sequence ID" value="CAL5130860.1"/>
    <property type="molecule type" value="Genomic_DNA"/>
</dbReference>
<feature type="compositionally biased region" description="Basic and acidic residues" evidence="1">
    <location>
        <begin position="191"/>
        <end position="206"/>
    </location>
</feature>